<reference evidence="5" key="1">
    <citation type="submission" date="2021-02" db="EMBL/GenBank/DDBJ databases">
        <authorList>
            <person name="Nowell W R."/>
        </authorList>
    </citation>
    <scope>NUCLEOTIDE SEQUENCE</scope>
</reference>
<proteinExistence type="predicted"/>
<dbReference type="Proteomes" id="UP000663891">
    <property type="component" value="Unassembled WGS sequence"/>
</dbReference>
<protein>
    <submittedName>
        <fullName evidence="5">Uncharacterized protein</fullName>
    </submittedName>
</protein>
<gene>
    <name evidence="3" type="ORF">IZO911_LOCUS36522</name>
    <name evidence="4" type="ORF">KXQ929_LOCUS3667</name>
    <name evidence="5" type="ORF">OKA104_LOCUS26259</name>
    <name evidence="2" type="ORF">VCS650_LOCUS28091</name>
</gene>
<comment type="caution">
    <text evidence="5">The sequence shown here is derived from an EMBL/GenBank/DDBJ whole genome shotgun (WGS) entry which is preliminary data.</text>
</comment>
<organism evidence="5 6">
    <name type="scientific">Adineta steineri</name>
    <dbReference type="NCBI Taxonomy" id="433720"/>
    <lineage>
        <taxon>Eukaryota</taxon>
        <taxon>Metazoa</taxon>
        <taxon>Spiralia</taxon>
        <taxon>Gnathifera</taxon>
        <taxon>Rotifera</taxon>
        <taxon>Eurotatoria</taxon>
        <taxon>Bdelloidea</taxon>
        <taxon>Adinetida</taxon>
        <taxon>Adinetidae</taxon>
        <taxon>Adineta</taxon>
    </lineage>
</organism>
<dbReference type="EMBL" id="CAJNON010000406">
    <property type="protein sequence ID" value="CAF1246444.1"/>
    <property type="molecule type" value="Genomic_DNA"/>
</dbReference>
<dbReference type="Proteomes" id="UP000663881">
    <property type="component" value="Unassembled WGS sequence"/>
</dbReference>
<evidence type="ECO:0000313" key="5">
    <source>
        <dbReference type="EMBL" id="CAF3938793.1"/>
    </source>
</evidence>
<evidence type="ECO:0000313" key="6">
    <source>
        <dbReference type="Proteomes" id="UP000663881"/>
    </source>
</evidence>
<evidence type="ECO:0000313" key="4">
    <source>
        <dbReference type="EMBL" id="CAF3571733.1"/>
    </source>
</evidence>
<sequence length="66" mass="6939">MNTAFPAGNNHRFTSPCASSSTSSSSSNHFDKTTTSPSTNSQITNNGFISFANTASGNPFMHQPNP</sequence>
<dbReference type="Proteomes" id="UP000663860">
    <property type="component" value="Unassembled WGS sequence"/>
</dbReference>
<evidence type="ECO:0000256" key="1">
    <source>
        <dbReference type="SAM" id="MobiDB-lite"/>
    </source>
</evidence>
<name>A0A819JV91_9BILA</name>
<dbReference type="EMBL" id="CAJOBB010000121">
    <property type="protein sequence ID" value="CAF3571733.1"/>
    <property type="molecule type" value="Genomic_DNA"/>
</dbReference>
<feature type="region of interest" description="Disordered" evidence="1">
    <location>
        <begin position="1"/>
        <end position="66"/>
    </location>
</feature>
<feature type="compositionally biased region" description="Polar residues" evidence="1">
    <location>
        <begin position="33"/>
        <end position="57"/>
    </location>
</feature>
<dbReference type="Proteomes" id="UP000663868">
    <property type="component" value="Unassembled WGS sequence"/>
</dbReference>
<evidence type="ECO:0000313" key="3">
    <source>
        <dbReference type="EMBL" id="CAF1346377.1"/>
    </source>
</evidence>
<dbReference type="EMBL" id="CAJNOE010000852">
    <property type="protein sequence ID" value="CAF1346377.1"/>
    <property type="molecule type" value="Genomic_DNA"/>
</dbReference>
<dbReference type="EMBL" id="CAJOAY010002283">
    <property type="protein sequence ID" value="CAF3938793.1"/>
    <property type="molecule type" value="Genomic_DNA"/>
</dbReference>
<evidence type="ECO:0000313" key="2">
    <source>
        <dbReference type="EMBL" id="CAF1246444.1"/>
    </source>
</evidence>
<dbReference type="AlphaFoldDB" id="A0A819JV91"/>
<accession>A0A819JV91</accession>